<evidence type="ECO:0000313" key="8">
    <source>
        <dbReference type="EMBL" id="MBI3627719.1"/>
    </source>
</evidence>
<accession>A0A9D6LNH4</accession>
<comment type="caution">
    <text evidence="8">The sequence shown here is derived from an EMBL/GenBank/DDBJ whole genome shotgun (WGS) entry which is preliminary data.</text>
</comment>
<dbReference type="InterPro" id="IPR034907">
    <property type="entry name" value="NDK-like_dom"/>
</dbReference>
<reference evidence="8" key="1">
    <citation type="submission" date="2020-07" db="EMBL/GenBank/DDBJ databases">
        <title>Huge and variable diversity of episymbiotic CPR bacteria and DPANN archaea in groundwater ecosystems.</title>
        <authorList>
            <person name="He C.Y."/>
            <person name="Keren R."/>
            <person name="Whittaker M."/>
            <person name="Farag I.F."/>
            <person name="Doudna J."/>
            <person name="Cate J.H.D."/>
            <person name="Banfield J.F."/>
        </authorList>
    </citation>
    <scope>NUCLEOTIDE SEQUENCE</scope>
    <source>
        <strain evidence="8">NC_groundwater_972_Pr1_S-0.2um_49_27</strain>
    </source>
</reference>
<evidence type="ECO:0000259" key="7">
    <source>
        <dbReference type="SMART" id="SM00562"/>
    </source>
</evidence>
<dbReference type="InterPro" id="IPR036850">
    <property type="entry name" value="NDK-like_dom_sf"/>
</dbReference>
<evidence type="ECO:0000256" key="5">
    <source>
        <dbReference type="ARBA" id="ARBA00022777"/>
    </source>
</evidence>
<dbReference type="PANTHER" id="PTHR11349">
    <property type="entry name" value="NUCLEOSIDE DIPHOSPHATE KINASE"/>
    <property type="match status" value="1"/>
</dbReference>
<organism evidence="8 9">
    <name type="scientific">Candidatus Sungiibacteriota bacterium</name>
    <dbReference type="NCBI Taxonomy" id="2750080"/>
    <lineage>
        <taxon>Bacteria</taxon>
        <taxon>Candidatus Sungiibacteriota</taxon>
    </lineage>
</organism>
<evidence type="ECO:0000256" key="4">
    <source>
        <dbReference type="ARBA" id="ARBA00022679"/>
    </source>
</evidence>
<dbReference type="AlphaFoldDB" id="A0A9D6LNH4"/>
<sequence length="198" mass="22433">MPKLHEETTFVIVKPDGVKRGLSGEIIRRIEQRGLKIVALEMIWATAKEMDLHYPKDKAWITGLGTNTIRGYTEFKIPVNFKKEYGSADPYKIGLRVRKWLVDFMTSGPVVKMAIQGVHAIKMVRKIVGPTIPALAEMGTIRGDYSIDSPALANGRKRAVRNIIHASGNSAEAAHELRMWFRRNQIHAYTRSEEDVMF</sequence>
<feature type="domain" description="Nucleoside diphosphate kinase-like" evidence="7">
    <location>
        <begin position="6"/>
        <end position="188"/>
    </location>
</feature>
<dbReference type="SMART" id="SM00562">
    <property type="entry name" value="NDK"/>
    <property type="match status" value="1"/>
</dbReference>
<evidence type="ECO:0000256" key="1">
    <source>
        <dbReference type="ARBA" id="ARBA00001946"/>
    </source>
</evidence>
<dbReference type="SUPFAM" id="SSF54919">
    <property type="entry name" value="Nucleoside diphosphate kinase, NDK"/>
    <property type="match status" value="1"/>
</dbReference>
<comment type="caution">
    <text evidence="6">Lacks conserved residue(s) required for the propagation of feature annotation.</text>
</comment>
<keyword evidence="4 8" id="KW-0808">Transferase</keyword>
<evidence type="ECO:0000256" key="3">
    <source>
        <dbReference type="ARBA" id="ARBA00012966"/>
    </source>
</evidence>
<evidence type="ECO:0000256" key="6">
    <source>
        <dbReference type="PROSITE-ProRule" id="PRU00706"/>
    </source>
</evidence>
<gene>
    <name evidence="8" type="ORF">HY220_03195</name>
</gene>
<evidence type="ECO:0000256" key="2">
    <source>
        <dbReference type="ARBA" id="ARBA00008142"/>
    </source>
</evidence>
<dbReference type="EC" id="2.7.4.6" evidence="3"/>
<dbReference type="EMBL" id="JACQCQ010000012">
    <property type="protein sequence ID" value="MBI3627719.1"/>
    <property type="molecule type" value="Genomic_DNA"/>
</dbReference>
<evidence type="ECO:0000313" key="9">
    <source>
        <dbReference type="Proteomes" id="UP000808388"/>
    </source>
</evidence>
<protein>
    <recommendedName>
        <fullName evidence="3">nucleoside-diphosphate kinase</fullName>
        <ecNumber evidence="3">2.7.4.6</ecNumber>
    </recommendedName>
</protein>
<dbReference type="PROSITE" id="PS51374">
    <property type="entry name" value="NDPK_LIKE"/>
    <property type="match status" value="1"/>
</dbReference>
<proteinExistence type="inferred from homology"/>
<dbReference type="Gene3D" id="3.30.70.141">
    <property type="entry name" value="Nucleoside diphosphate kinase-like domain"/>
    <property type="match status" value="1"/>
</dbReference>
<comment type="cofactor">
    <cofactor evidence="1">
        <name>Mg(2+)</name>
        <dbReference type="ChEBI" id="CHEBI:18420"/>
    </cofactor>
</comment>
<comment type="similarity">
    <text evidence="2 6">Belongs to the NDK family.</text>
</comment>
<name>A0A9D6LNH4_9BACT</name>
<dbReference type="Proteomes" id="UP000808388">
    <property type="component" value="Unassembled WGS sequence"/>
</dbReference>
<dbReference type="GO" id="GO:0004550">
    <property type="term" value="F:nucleoside diphosphate kinase activity"/>
    <property type="evidence" value="ECO:0007669"/>
    <property type="project" value="UniProtKB-EC"/>
</dbReference>
<keyword evidence="5 8" id="KW-0418">Kinase</keyword>
<dbReference type="Pfam" id="PF00334">
    <property type="entry name" value="NDK"/>
    <property type="match status" value="2"/>
</dbReference>